<gene>
    <name evidence="2" type="ORF">CVO77_12565</name>
</gene>
<evidence type="ECO:0000256" key="1">
    <source>
        <dbReference type="SAM" id="Phobius"/>
    </source>
</evidence>
<feature type="transmembrane region" description="Helical" evidence="1">
    <location>
        <begin position="208"/>
        <end position="226"/>
    </location>
</feature>
<feature type="transmembrane region" description="Helical" evidence="1">
    <location>
        <begin position="264"/>
        <end position="284"/>
    </location>
</feature>
<feature type="transmembrane region" description="Helical" evidence="1">
    <location>
        <begin position="183"/>
        <end position="202"/>
    </location>
</feature>
<keyword evidence="3" id="KW-1185">Reference proteome</keyword>
<keyword evidence="1" id="KW-0472">Membrane</keyword>
<evidence type="ECO:0008006" key="4">
    <source>
        <dbReference type="Google" id="ProtNLM"/>
    </source>
</evidence>
<dbReference type="Proteomes" id="UP000238954">
    <property type="component" value="Chromosome"/>
</dbReference>
<dbReference type="EMBL" id="PHFW01000003">
    <property type="protein sequence ID" value="PQM27164.1"/>
    <property type="molecule type" value="Genomic_DNA"/>
</dbReference>
<reference evidence="3" key="1">
    <citation type="submission" date="2017-11" db="EMBL/GenBank/DDBJ databases">
        <title>The complete genome sequence of Sphingopyxis pomeranensis sp. nov. strain WS5A3p.</title>
        <authorList>
            <person name="Kaminski M.A."/>
        </authorList>
    </citation>
    <scope>NUCLEOTIDE SEQUENCE [LARGE SCALE GENOMIC DNA]</scope>
    <source>
        <strain evidence="3">WS5A3p</strain>
    </source>
</reference>
<feature type="transmembrane region" description="Helical" evidence="1">
    <location>
        <begin position="154"/>
        <end position="171"/>
    </location>
</feature>
<accession>A0A2S8B433</accession>
<proteinExistence type="predicted"/>
<keyword evidence="1" id="KW-0812">Transmembrane</keyword>
<feature type="transmembrane region" description="Helical" evidence="1">
    <location>
        <begin position="45"/>
        <end position="65"/>
    </location>
</feature>
<evidence type="ECO:0000313" key="2">
    <source>
        <dbReference type="EMBL" id="PQM27164.1"/>
    </source>
</evidence>
<protein>
    <recommendedName>
        <fullName evidence="4">Lysylphosphatidylglycerol synthetase family protein</fullName>
    </recommendedName>
</protein>
<dbReference type="OrthoDB" id="7184927at2"/>
<comment type="caution">
    <text evidence="2">The sequence shown here is derived from an EMBL/GenBank/DDBJ whole genome shotgun (WGS) entry which is preliminary data.</text>
</comment>
<organism evidence="2 3">
    <name type="scientific">Sphingopyxis lindanitolerans</name>
    <dbReference type="NCBI Taxonomy" id="2054227"/>
    <lineage>
        <taxon>Bacteria</taxon>
        <taxon>Pseudomonadati</taxon>
        <taxon>Pseudomonadota</taxon>
        <taxon>Alphaproteobacteria</taxon>
        <taxon>Sphingomonadales</taxon>
        <taxon>Sphingomonadaceae</taxon>
        <taxon>Sphingopyxis</taxon>
    </lineage>
</organism>
<feature type="transmembrane region" description="Helical" evidence="1">
    <location>
        <begin position="121"/>
        <end position="142"/>
    </location>
</feature>
<dbReference type="AlphaFoldDB" id="A0A2S8B433"/>
<evidence type="ECO:0000313" key="3">
    <source>
        <dbReference type="Proteomes" id="UP000238954"/>
    </source>
</evidence>
<keyword evidence="1" id="KW-1133">Transmembrane helix</keyword>
<sequence>MLRERQPWQKFLSLGLSLALLAALGSKLASIGVTDLLRGVPASPMFWIGFSAYYLALPASEWVIFRRLWNIPTAGFAALLRKLVSNEILFGYSGEAYFYGWARRRATMAAAPFGAIKDVSILSAVAGNLMTLAMLALAWPAIGRMAPEFHGRTVALSAALMIGMSLALLAFRHRIFSLPRAELRMIFGVHIGRLLLTTLLSGLMWHSALPMVSMGWLLILATLQLLVTRLPFVPNKDLVFASVAIFLIGHDGALGPLIAMIAGLTLLVHLAIGAVLTLTELATAHRA</sequence>
<name>A0A2S8B433_9SPHN</name>